<sequence>MDYSEYTFENSSVNNDSQTISGNRIRLAFEEDDDEADLTQERIVRQQLDSFDDFIERGLYEVINETPMQAIRYSALKMGKEIMTQYSFEFDKPSFTKPQFSEYESIKKQLFPNEARLRGLTYYEIDYNENDLKGYVKTVVDEPISVMVLSKFLIADLTFEELKEHH</sequence>
<dbReference type="SUPFAM" id="SSF64484">
    <property type="entry name" value="beta and beta-prime subunits of DNA dependent RNA-polymerase"/>
    <property type="match status" value="1"/>
</dbReference>
<dbReference type="AlphaFoldDB" id="A0A9N9BKD7"/>
<feature type="domain" description="RNA polymerase beta subunit protrusion" evidence="6">
    <location>
        <begin position="43"/>
        <end position="123"/>
    </location>
</feature>
<evidence type="ECO:0000256" key="4">
    <source>
        <dbReference type="ARBA" id="ARBA00022695"/>
    </source>
</evidence>
<evidence type="ECO:0000256" key="3">
    <source>
        <dbReference type="ARBA" id="ARBA00022679"/>
    </source>
</evidence>
<dbReference type="GO" id="GO:0003677">
    <property type="term" value="F:DNA binding"/>
    <property type="evidence" value="ECO:0007669"/>
    <property type="project" value="InterPro"/>
</dbReference>
<dbReference type="EMBL" id="CAJVPP010001698">
    <property type="protein sequence ID" value="CAG8568960.1"/>
    <property type="molecule type" value="Genomic_DNA"/>
</dbReference>
<reference evidence="7" key="1">
    <citation type="submission" date="2021-06" db="EMBL/GenBank/DDBJ databases">
        <authorList>
            <person name="Kallberg Y."/>
            <person name="Tangrot J."/>
            <person name="Rosling A."/>
        </authorList>
    </citation>
    <scope>NUCLEOTIDE SEQUENCE</scope>
    <source>
        <strain evidence="7">87-6 pot B 2015</strain>
    </source>
</reference>
<evidence type="ECO:0000259" key="6">
    <source>
        <dbReference type="Pfam" id="PF04563"/>
    </source>
</evidence>
<evidence type="ECO:0000256" key="5">
    <source>
        <dbReference type="ARBA" id="ARBA00023163"/>
    </source>
</evidence>
<comment type="caution">
    <text evidence="7">The sequence shown here is derived from an EMBL/GenBank/DDBJ whole genome shotgun (WGS) entry which is preliminary data.</text>
</comment>
<evidence type="ECO:0000313" key="7">
    <source>
        <dbReference type="EMBL" id="CAG8568960.1"/>
    </source>
</evidence>
<dbReference type="Gene3D" id="3.90.1100.10">
    <property type="match status" value="1"/>
</dbReference>
<evidence type="ECO:0000313" key="8">
    <source>
        <dbReference type="Proteomes" id="UP000789375"/>
    </source>
</evidence>
<dbReference type="Proteomes" id="UP000789375">
    <property type="component" value="Unassembled WGS sequence"/>
</dbReference>
<keyword evidence="2" id="KW-0240">DNA-directed RNA polymerase</keyword>
<keyword evidence="3" id="KW-0808">Transferase</keyword>
<dbReference type="GO" id="GO:0006351">
    <property type="term" value="P:DNA-templated transcription"/>
    <property type="evidence" value="ECO:0007669"/>
    <property type="project" value="InterPro"/>
</dbReference>
<dbReference type="GO" id="GO:0000428">
    <property type="term" value="C:DNA-directed RNA polymerase complex"/>
    <property type="evidence" value="ECO:0007669"/>
    <property type="project" value="UniProtKB-KW"/>
</dbReference>
<keyword evidence="5" id="KW-0804">Transcription</keyword>
<protein>
    <recommendedName>
        <fullName evidence="1">DNA-directed RNA polymerase</fullName>
        <ecNumber evidence="1">2.7.7.6</ecNumber>
    </recommendedName>
</protein>
<dbReference type="EC" id="2.7.7.6" evidence="1"/>
<name>A0A9N9BKD7_FUNMO</name>
<dbReference type="InterPro" id="IPR007644">
    <property type="entry name" value="RNA_pol_bsu_protrusion"/>
</dbReference>
<dbReference type="GO" id="GO:0003899">
    <property type="term" value="F:DNA-directed RNA polymerase activity"/>
    <property type="evidence" value="ECO:0007669"/>
    <property type="project" value="UniProtKB-EC"/>
</dbReference>
<proteinExistence type="predicted"/>
<evidence type="ECO:0000256" key="2">
    <source>
        <dbReference type="ARBA" id="ARBA00022478"/>
    </source>
</evidence>
<dbReference type="Pfam" id="PF04563">
    <property type="entry name" value="RNA_pol_Rpb2_1"/>
    <property type="match status" value="1"/>
</dbReference>
<accession>A0A9N9BKD7</accession>
<keyword evidence="4" id="KW-0548">Nucleotidyltransferase</keyword>
<keyword evidence="8" id="KW-1185">Reference proteome</keyword>
<evidence type="ECO:0000256" key="1">
    <source>
        <dbReference type="ARBA" id="ARBA00012418"/>
    </source>
</evidence>
<organism evidence="7 8">
    <name type="scientific">Funneliformis mosseae</name>
    <name type="common">Endomycorrhizal fungus</name>
    <name type="synonym">Glomus mosseae</name>
    <dbReference type="NCBI Taxonomy" id="27381"/>
    <lineage>
        <taxon>Eukaryota</taxon>
        <taxon>Fungi</taxon>
        <taxon>Fungi incertae sedis</taxon>
        <taxon>Mucoromycota</taxon>
        <taxon>Glomeromycotina</taxon>
        <taxon>Glomeromycetes</taxon>
        <taxon>Glomerales</taxon>
        <taxon>Glomeraceae</taxon>
        <taxon>Funneliformis</taxon>
    </lineage>
</organism>
<gene>
    <name evidence="7" type="ORF">FMOSSE_LOCUS7353</name>
</gene>